<evidence type="ECO:0000256" key="3">
    <source>
        <dbReference type="ARBA" id="ARBA00004887"/>
    </source>
</evidence>
<name>A0ABY6J265_9BACT</name>
<evidence type="ECO:0000256" key="4">
    <source>
        <dbReference type="ARBA" id="ARBA00012827"/>
    </source>
</evidence>
<evidence type="ECO:0000256" key="10">
    <source>
        <dbReference type="PROSITE-ProRule" id="PRU00524"/>
    </source>
</evidence>
<feature type="domain" description="Lumazine-binding" evidence="11">
    <location>
        <begin position="1"/>
        <end position="95"/>
    </location>
</feature>
<evidence type="ECO:0000313" key="13">
    <source>
        <dbReference type="Proteomes" id="UP001162741"/>
    </source>
</evidence>
<feature type="repeat" description="Lumazine-binding" evidence="10">
    <location>
        <begin position="1"/>
        <end position="95"/>
    </location>
</feature>
<evidence type="ECO:0000256" key="2">
    <source>
        <dbReference type="ARBA" id="ARBA00002803"/>
    </source>
</evidence>
<dbReference type="SUPFAM" id="SSF63380">
    <property type="entry name" value="Riboflavin synthase domain-like"/>
    <property type="match status" value="2"/>
</dbReference>
<dbReference type="EC" id="2.5.1.9" evidence="4 9"/>
<evidence type="ECO:0000256" key="9">
    <source>
        <dbReference type="NCBIfam" id="TIGR00187"/>
    </source>
</evidence>
<dbReference type="PIRSF" id="PIRSF000498">
    <property type="entry name" value="Riboflavin_syn_A"/>
    <property type="match status" value="1"/>
</dbReference>
<keyword evidence="7 12" id="KW-0808">Transferase</keyword>
<proteinExistence type="predicted"/>
<dbReference type="PROSITE" id="PS51177">
    <property type="entry name" value="LUMAZINE_BIND"/>
    <property type="match status" value="2"/>
</dbReference>
<dbReference type="EMBL" id="CP107006">
    <property type="protein sequence ID" value="UYQ93753.1"/>
    <property type="molecule type" value="Genomic_DNA"/>
</dbReference>
<accession>A0ABY6J265</accession>
<keyword evidence="13" id="KW-1185">Reference proteome</keyword>
<gene>
    <name evidence="12" type="ORF">MKQ68_01385</name>
</gene>
<evidence type="ECO:0000256" key="8">
    <source>
        <dbReference type="ARBA" id="ARBA00022737"/>
    </source>
</evidence>
<keyword evidence="6" id="KW-0686">Riboflavin biosynthesis</keyword>
<dbReference type="CDD" id="cd00402">
    <property type="entry name" value="Riboflavin_synthase_like"/>
    <property type="match status" value="1"/>
</dbReference>
<dbReference type="InterPro" id="IPR023366">
    <property type="entry name" value="ATP_synth_asu-like_sf"/>
</dbReference>
<dbReference type="PANTHER" id="PTHR21098">
    <property type="entry name" value="RIBOFLAVIN SYNTHASE ALPHA CHAIN"/>
    <property type="match status" value="1"/>
</dbReference>
<evidence type="ECO:0000313" key="12">
    <source>
        <dbReference type="EMBL" id="UYQ93753.1"/>
    </source>
</evidence>
<dbReference type="InterPro" id="IPR026017">
    <property type="entry name" value="Lumazine-bd_dom"/>
</dbReference>
<dbReference type="Proteomes" id="UP001162741">
    <property type="component" value="Chromosome"/>
</dbReference>
<evidence type="ECO:0000256" key="1">
    <source>
        <dbReference type="ARBA" id="ARBA00000968"/>
    </source>
</evidence>
<dbReference type="Gene3D" id="2.40.30.20">
    <property type="match status" value="2"/>
</dbReference>
<comment type="pathway">
    <text evidence="3">Cofactor biosynthesis; riboflavin biosynthesis; riboflavin from 2-hydroxy-3-oxobutyl phosphate and 5-amino-6-(D-ribitylamino)uracil: step 2/2.</text>
</comment>
<dbReference type="InterPro" id="IPR001783">
    <property type="entry name" value="Lumazine-bd"/>
</dbReference>
<reference evidence="12" key="1">
    <citation type="submission" date="2022-10" db="EMBL/GenBank/DDBJ databases">
        <title>Chitinophaga sp. nov., isolated from soil.</title>
        <authorList>
            <person name="Jeon C.O."/>
        </authorList>
    </citation>
    <scope>NUCLEOTIDE SEQUENCE</scope>
    <source>
        <strain evidence="12">R8</strain>
    </source>
</reference>
<evidence type="ECO:0000256" key="5">
    <source>
        <dbReference type="ARBA" id="ARBA00013950"/>
    </source>
</evidence>
<evidence type="ECO:0000256" key="6">
    <source>
        <dbReference type="ARBA" id="ARBA00022619"/>
    </source>
</evidence>
<keyword evidence="8" id="KW-0677">Repeat</keyword>
<comment type="function">
    <text evidence="2">Catalyzes the dismutation of two molecules of 6,7-dimethyl-8-ribityllumazine, resulting in the formation of riboflavin and 5-amino-6-(D-ribitylamino)uracil.</text>
</comment>
<dbReference type="GO" id="GO:0004746">
    <property type="term" value="F:riboflavin synthase activity"/>
    <property type="evidence" value="ECO:0007669"/>
    <property type="project" value="UniProtKB-EC"/>
</dbReference>
<comment type="catalytic activity">
    <reaction evidence="1">
        <text>2 6,7-dimethyl-8-(1-D-ribityl)lumazine + H(+) = 5-amino-6-(D-ribitylamino)uracil + riboflavin</text>
        <dbReference type="Rhea" id="RHEA:20772"/>
        <dbReference type="ChEBI" id="CHEBI:15378"/>
        <dbReference type="ChEBI" id="CHEBI:15934"/>
        <dbReference type="ChEBI" id="CHEBI:57986"/>
        <dbReference type="ChEBI" id="CHEBI:58201"/>
        <dbReference type="EC" id="2.5.1.9"/>
    </reaction>
</comment>
<organism evidence="12 13">
    <name type="scientific">Chitinophaga horti</name>
    <dbReference type="NCBI Taxonomy" id="2920382"/>
    <lineage>
        <taxon>Bacteria</taxon>
        <taxon>Pseudomonadati</taxon>
        <taxon>Bacteroidota</taxon>
        <taxon>Chitinophagia</taxon>
        <taxon>Chitinophagales</taxon>
        <taxon>Chitinophagaceae</taxon>
        <taxon>Chitinophaga</taxon>
    </lineage>
</organism>
<dbReference type="InterPro" id="IPR017938">
    <property type="entry name" value="Riboflavin_synthase-like_b-brl"/>
</dbReference>
<dbReference type="NCBIfam" id="NF006767">
    <property type="entry name" value="PRK09289.1"/>
    <property type="match status" value="1"/>
</dbReference>
<protein>
    <recommendedName>
        <fullName evidence="5 9">Riboflavin synthase</fullName>
        <ecNumber evidence="4 9">2.5.1.9</ecNumber>
    </recommendedName>
</protein>
<feature type="domain" description="Lumazine-binding" evidence="11">
    <location>
        <begin position="96"/>
        <end position="192"/>
    </location>
</feature>
<feature type="repeat" description="Lumazine-binding" evidence="10">
    <location>
        <begin position="96"/>
        <end position="192"/>
    </location>
</feature>
<dbReference type="Pfam" id="PF00677">
    <property type="entry name" value="Lum_binding"/>
    <property type="match status" value="2"/>
</dbReference>
<evidence type="ECO:0000256" key="7">
    <source>
        <dbReference type="ARBA" id="ARBA00022679"/>
    </source>
</evidence>
<evidence type="ECO:0000259" key="11">
    <source>
        <dbReference type="PROSITE" id="PS51177"/>
    </source>
</evidence>
<dbReference type="NCBIfam" id="TIGR00187">
    <property type="entry name" value="ribE"/>
    <property type="match status" value="1"/>
</dbReference>
<dbReference type="RefSeq" id="WP_264281767.1">
    <property type="nucleotide sequence ID" value="NZ_CP107006.1"/>
</dbReference>
<dbReference type="PANTHER" id="PTHR21098:SF12">
    <property type="entry name" value="RIBOFLAVIN SYNTHASE"/>
    <property type="match status" value="1"/>
</dbReference>
<sequence>MFTGIIETLGQVIAAEKQGDNLELTIQSTLAPELKVDQSVSHNGVCLTVTAVTADAFKTVAVHETLQKTNLGLLKTGQLVNLERAMVFNHRIDGHIVQGHVDGTGSCLAVTDQNGSWLYRIAYPAAFAGLMVEKGSICLNGISLTVFDITEDEFSVAIIPYTYEHTNMQHLAVSDIVNLEFDILGKYVARQMEVRK</sequence>